<dbReference type="InterPro" id="IPR029068">
    <property type="entry name" value="Glyas_Bleomycin-R_OHBP_Dase"/>
</dbReference>
<evidence type="ECO:0000259" key="1">
    <source>
        <dbReference type="PROSITE" id="PS51819"/>
    </source>
</evidence>
<name>A0A7X5ZVK5_9SPHN</name>
<sequence>MATTLAAPARAALGYDGALTCAINVSDLDAGIAWYRDTLGMELLYRVDEIAWCEFESPVARVSVGLAQVEQVIQGGGATLTFGVVDLDAAKAVLDAAGVRQDGPVQEIPGMVRLLTFYDPDGNALMFAQDLSGQG</sequence>
<dbReference type="AlphaFoldDB" id="A0A7X5ZVK5"/>
<evidence type="ECO:0000313" key="3">
    <source>
        <dbReference type="Proteomes" id="UP000564677"/>
    </source>
</evidence>
<dbReference type="Gene3D" id="3.10.180.10">
    <property type="entry name" value="2,3-Dihydroxybiphenyl 1,2-Dioxygenase, domain 1"/>
    <property type="match status" value="1"/>
</dbReference>
<dbReference type="InterPro" id="IPR004360">
    <property type="entry name" value="Glyas_Fos-R_dOase_dom"/>
</dbReference>
<dbReference type="PROSITE" id="PS51819">
    <property type="entry name" value="VOC"/>
    <property type="match status" value="1"/>
</dbReference>
<reference evidence="2 3" key="1">
    <citation type="submission" date="2020-03" db="EMBL/GenBank/DDBJ databases">
        <title>Genomic Encyclopedia of Type Strains, Phase IV (KMG-IV): sequencing the most valuable type-strain genomes for metagenomic binning, comparative biology and taxonomic classification.</title>
        <authorList>
            <person name="Goeker M."/>
        </authorList>
    </citation>
    <scope>NUCLEOTIDE SEQUENCE [LARGE SCALE GENOMIC DNA]</scope>
    <source>
        <strain evidence="2 3">DSM 4733</strain>
    </source>
</reference>
<dbReference type="Proteomes" id="UP000564677">
    <property type="component" value="Unassembled WGS sequence"/>
</dbReference>
<proteinExistence type="predicted"/>
<comment type="caution">
    <text evidence="2">The sequence shown here is derived from an EMBL/GenBank/DDBJ whole genome shotgun (WGS) entry which is preliminary data.</text>
</comment>
<dbReference type="Pfam" id="PF00903">
    <property type="entry name" value="Glyoxalase"/>
    <property type="match status" value="1"/>
</dbReference>
<gene>
    <name evidence="2" type="ORF">FHR20_002194</name>
</gene>
<accession>A0A7X5ZVK5</accession>
<evidence type="ECO:0000313" key="2">
    <source>
        <dbReference type="EMBL" id="NIJ65232.1"/>
    </source>
</evidence>
<feature type="domain" description="VOC" evidence="1">
    <location>
        <begin position="17"/>
        <end position="130"/>
    </location>
</feature>
<dbReference type="EMBL" id="JAASQV010000002">
    <property type="protein sequence ID" value="NIJ65232.1"/>
    <property type="molecule type" value="Genomic_DNA"/>
</dbReference>
<dbReference type="SUPFAM" id="SSF54593">
    <property type="entry name" value="Glyoxalase/Bleomycin resistance protein/Dihydroxybiphenyl dioxygenase"/>
    <property type="match status" value="1"/>
</dbReference>
<protein>
    <submittedName>
        <fullName evidence="2">Catechol 2,3-dioxygenase-like lactoylglutathione lyase family enzyme</fullName>
    </submittedName>
</protein>
<keyword evidence="2" id="KW-0560">Oxidoreductase</keyword>
<keyword evidence="2" id="KW-0223">Dioxygenase</keyword>
<keyword evidence="3" id="KW-1185">Reference proteome</keyword>
<dbReference type="RefSeq" id="WP_167299657.1">
    <property type="nucleotide sequence ID" value="NZ_CP170557.1"/>
</dbReference>
<dbReference type="InterPro" id="IPR037523">
    <property type="entry name" value="VOC_core"/>
</dbReference>
<dbReference type="CDD" id="cd06587">
    <property type="entry name" value="VOC"/>
    <property type="match status" value="1"/>
</dbReference>
<dbReference type="GO" id="GO:0016829">
    <property type="term" value="F:lyase activity"/>
    <property type="evidence" value="ECO:0007669"/>
    <property type="project" value="UniProtKB-KW"/>
</dbReference>
<keyword evidence="2" id="KW-0456">Lyase</keyword>
<organism evidence="2 3">
    <name type="scientific">Sphingomonas leidyi</name>
    <dbReference type="NCBI Taxonomy" id="68569"/>
    <lineage>
        <taxon>Bacteria</taxon>
        <taxon>Pseudomonadati</taxon>
        <taxon>Pseudomonadota</taxon>
        <taxon>Alphaproteobacteria</taxon>
        <taxon>Sphingomonadales</taxon>
        <taxon>Sphingomonadaceae</taxon>
        <taxon>Sphingomonas</taxon>
    </lineage>
</organism>
<dbReference type="GO" id="GO:0051213">
    <property type="term" value="F:dioxygenase activity"/>
    <property type="evidence" value="ECO:0007669"/>
    <property type="project" value="UniProtKB-KW"/>
</dbReference>